<dbReference type="GO" id="GO:0005975">
    <property type="term" value="P:carbohydrate metabolic process"/>
    <property type="evidence" value="ECO:0007669"/>
    <property type="project" value="InterPro"/>
</dbReference>
<dbReference type="Gene3D" id="3.20.20.80">
    <property type="entry name" value="Glycosidases"/>
    <property type="match status" value="1"/>
</dbReference>
<name>A0A3L6EZ02_MAIZE</name>
<keyword evidence="5" id="KW-0378">Hydrolase</keyword>
<dbReference type="InterPro" id="IPR000490">
    <property type="entry name" value="Glyco_hydro_17"/>
</dbReference>
<dbReference type="PANTHER" id="PTHR32227">
    <property type="entry name" value="GLUCAN ENDO-1,3-BETA-GLUCOSIDASE BG1-RELATED-RELATED"/>
    <property type="match status" value="1"/>
</dbReference>
<dbReference type="InterPro" id="IPR017853">
    <property type="entry name" value="GH"/>
</dbReference>
<gene>
    <name evidence="8" type="primary">At2g27500_4</name>
    <name evidence="8" type="ORF">Zm00014a_022042</name>
</gene>
<dbReference type="EC" id="3.2.1.39" evidence="3"/>
<dbReference type="InterPro" id="IPR044965">
    <property type="entry name" value="Glyco_hydro_17_plant"/>
</dbReference>
<evidence type="ECO:0000313" key="8">
    <source>
        <dbReference type="EMBL" id="PWZ25828.1"/>
    </source>
</evidence>
<dbReference type="ExpressionAtlas" id="A0A3L6EZ02">
    <property type="expression patterns" value="baseline and differential"/>
</dbReference>
<accession>A0A3L6EZ02</accession>
<dbReference type="AlphaFoldDB" id="A0A3L6EZ02"/>
<comment type="catalytic activity">
    <reaction evidence="1">
        <text>Hydrolysis of (1-&gt;3)-beta-D-glucosidic linkages in (1-&gt;3)-beta-D-glucans.</text>
        <dbReference type="EC" id="3.2.1.39"/>
    </reaction>
</comment>
<dbReference type="Pfam" id="PF00332">
    <property type="entry name" value="Glyco_hydro_17"/>
    <property type="match status" value="1"/>
</dbReference>
<evidence type="ECO:0000256" key="1">
    <source>
        <dbReference type="ARBA" id="ARBA00000382"/>
    </source>
</evidence>
<sequence length="409" mass="43812">MATTGSPSRTALPSSPPAPSSCKLAAACCFVLIVPILLTDEHVAVAESLSIGVNYGQIANNLPSPAQVSWLLRSMRVSKVKLYDAGPNVLRAFLGTGVEFVVGIGNEYVPAMVSPAAAQAWLQQHVVPYLRSGARITCVTVGNEVFKGNDTALQAAVLPAMQSVHRALGALGLQGRINVTTAHSLDVMGVSFPPSAGAFAPAALAHLQPFLSFLSATRSPFLINCYPYFAYKDDPARVPLDYVLFRVPSQRRCRRRPHGAPLRQHAVRAGVDAVYAAIQGLGYTDVEVKVSETGWPSRGDADEPGATPEYAGTYIRNLLQRIEMKQGTPLRPATPVDVYVFALFNENLKPGPASERNYGLFYPDGTPVYNVGLHGYLPPMLVSSTAARQLIRYFALVAIASVAYSSVLS</sequence>
<organism evidence="8 9">
    <name type="scientific">Zea mays</name>
    <name type="common">Maize</name>
    <dbReference type="NCBI Taxonomy" id="4577"/>
    <lineage>
        <taxon>Eukaryota</taxon>
        <taxon>Viridiplantae</taxon>
        <taxon>Streptophyta</taxon>
        <taxon>Embryophyta</taxon>
        <taxon>Tracheophyta</taxon>
        <taxon>Spermatophyta</taxon>
        <taxon>Magnoliopsida</taxon>
        <taxon>Liliopsida</taxon>
        <taxon>Poales</taxon>
        <taxon>Poaceae</taxon>
        <taxon>PACMAD clade</taxon>
        <taxon>Panicoideae</taxon>
        <taxon>Andropogonodae</taxon>
        <taxon>Andropogoneae</taxon>
        <taxon>Tripsacinae</taxon>
        <taxon>Zea</taxon>
    </lineage>
</organism>
<dbReference type="SUPFAM" id="SSF51445">
    <property type="entry name" value="(Trans)glycosidases"/>
    <property type="match status" value="1"/>
</dbReference>
<dbReference type="Proteomes" id="UP000251960">
    <property type="component" value="Chromosome 4"/>
</dbReference>
<evidence type="ECO:0000256" key="6">
    <source>
        <dbReference type="ARBA" id="ARBA00023295"/>
    </source>
</evidence>
<evidence type="ECO:0000256" key="4">
    <source>
        <dbReference type="ARBA" id="ARBA00022729"/>
    </source>
</evidence>
<protein>
    <recommendedName>
        <fullName evidence="3">glucan endo-1,3-beta-D-glucosidase</fullName>
        <ecNumber evidence="3">3.2.1.39</ecNumber>
    </recommendedName>
</protein>
<dbReference type="GO" id="GO:0042973">
    <property type="term" value="F:glucan endo-1,3-beta-D-glucosidase activity"/>
    <property type="evidence" value="ECO:0007669"/>
    <property type="project" value="UniProtKB-EC"/>
</dbReference>
<evidence type="ECO:0000256" key="3">
    <source>
        <dbReference type="ARBA" id="ARBA00012780"/>
    </source>
</evidence>
<evidence type="ECO:0000256" key="2">
    <source>
        <dbReference type="ARBA" id="ARBA00008773"/>
    </source>
</evidence>
<evidence type="ECO:0000256" key="7">
    <source>
        <dbReference type="RuleBase" id="RU004335"/>
    </source>
</evidence>
<reference evidence="8 9" key="1">
    <citation type="journal article" date="2018" name="Nat. Genet.">
        <title>Extensive intraspecific gene order and gene structural variations between Mo17 and other maize genomes.</title>
        <authorList>
            <person name="Sun S."/>
            <person name="Zhou Y."/>
            <person name="Chen J."/>
            <person name="Shi J."/>
            <person name="Zhao H."/>
            <person name="Zhao H."/>
            <person name="Song W."/>
            <person name="Zhang M."/>
            <person name="Cui Y."/>
            <person name="Dong X."/>
            <person name="Liu H."/>
            <person name="Ma X."/>
            <person name="Jiao Y."/>
            <person name="Wang B."/>
            <person name="Wei X."/>
            <person name="Stein J.C."/>
            <person name="Glaubitz J.C."/>
            <person name="Lu F."/>
            <person name="Yu G."/>
            <person name="Liang C."/>
            <person name="Fengler K."/>
            <person name="Li B."/>
            <person name="Rafalski A."/>
            <person name="Schnable P.S."/>
            <person name="Ware D.H."/>
            <person name="Buckler E.S."/>
            <person name="Lai J."/>
        </authorList>
    </citation>
    <scope>NUCLEOTIDE SEQUENCE [LARGE SCALE GENOMIC DNA]</scope>
    <source>
        <strain evidence="9">cv. Missouri 17</strain>
        <tissue evidence="8">Seedling</tissue>
    </source>
</reference>
<comment type="caution">
    <text evidence="8">The sequence shown here is derived from an EMBL/GenBank/DDBJ whole genome shotgun (WGS) entry which is preliminary data.</text>
</comment>
<dbReference type="EMBL" id="NCVQ01000005">
    <property type="protein sequence ID" value="PWZ25828.1"/>
    <property type="molecule type" value="Genomic_DNA"/>
</dbReference>
<proteinExistence type="inferred from homology"/>
<evidence type="ECO:0000256" key="5">
    <source>
        <dbReference type="ARBA" id="ARBA00022801"/>
    </source>
</evidence>
<comment type="similarity">
    <text evidence="2 7">Belongs to the glycosyl hydrolase 17 family.</text>
</comment>
<evidence type="ECO:0000313" key="9">
    <source>
        <dbReference type="Proteomes" id="UP000251960"/>
    </source>
</evidence>
<keyword evidence="6" id="KW-0326">Glycosidase</keyword>
<dbReference type="FunFam" id="3.20.20.80:FF:000005">
    <property type="entry name" value="Glucan endo-1,3-beta-glucosidase 14"/>
    <property type="match status" value="1"/>
</dbReference>
<keyword evidence="4" id="KW-0732">Signal</keyword>